<comment type="caution">
    <text evidence="2">The sequence shown here is derived from an EMBL/GenBank/DDBJ whole genome shotgun (WGS) entry which is preliminary data.</text>
</comment>
<name>A0A5B1CM46_9BACT</name>
<dbReference type="InterPro" id="IPR045584">
    <property type="entry name" value="Pilin-like"/>
</dbReference>
<keyword evidence="1" id="KW-0812">Transmembrane</keyword>
<dbReference type="Proteomes" id="UP000322699">
    <property type="component" value="Unassembled WGS sequence"/>
</dbReference>
<sequence>MIDVANRVQSRKSGFTLIEIIAAVVLISVVGFLGMRHVRTAGAGGQDRACELTRQMLQNEVDRYQRLNRALPSTDMRELVTTEYWDASIPVCPVSGNPMTIDRTGKVVCATH</sequence>
<evidence type="ECO:0000256" key="1">
    <source>
        <dbReference type="SAM" id="Phobius"/>
    </source>
</evidence>
<organism evidence="2 3">
    <name type="scientific">Rubripirellula obstinata</name>
    <dbReference type="NCBI Taxonomy" id="406547"/>
    <lineage>
        <taxon>Bacteria</taxon>
        <taxon>Pseudomonadati</taxon>
        <taxon>Planctomycetota</taxon>
        <taxon>Planctomycetia</taxon>
        <taxon>Pirellulales</taxon>
        <taxon>Pirellulaceae</taxon>
        <taxon>Rubripirellula</taxon>
    </lineage>
</organism>
<dbReference type="InterPro" id="IPR012902">
    <property type="entry name" value="N_methyl_site"/>
</dbReference>
<dbReference type="EMBL" id="VRLW01000001">
    <property type="protein sequence ID" value="KAA1261351.1"/>
    <property type="molecule type" value="Genomic_DNA"/>
</dbReference>
<evidence type="ECO:0000313" key="3">
    <source>
        <dbReference type="Proteomes" id="UP000322699"/>
    </source>
</evidence>
<proteinExistence type="predicted"/>
<dbReference type="RefSeq" id="WP_068265003.1">
    <property type="nucleotide sequence ID" value="NZ_LWSK01000074.1"/>
</dbReference>
<evidence type="ECO:0008006" key="4">
    <source>
        <dbReference type="Google" id="ProtNLM"/>
    </source>
</evidence>
<keyword evidence="3" id="KW-1185">Reference proteome</keyword>
<dbReference type="OrthoDB" id="277268at2"/>
<reference evidence="2 3" key="1">
    <citation type="submission" date="2019-08" db="EMBL/GenBank/DDBJ databases">
        <title>Deep-cultivation of Planctomycetes and their phenomic and genomic characterization uncovers novel biology.</title>
        <authorList>
            <person name="Wiegand S."/>
            <person name="Jogler M."/>
            <person name="Boedeker C."/>
            <person name="Pinto D."/>
            <person name="Vollmers J."/>
            <person name="Rivas-Marin E."/>
            <person name="Kohn T."/>
            <person name="Peeters S.H."/>
            <person name="Heuer A."/>
            <person name="Rast P."/>
            <person name="Oberbeckmann S."/>
            <person name="Bunk B."/>
            <person name="Jeske O."/>
            <person name="Meyerdierks A."/>
            <person name="Storesund J.E."/>
            <person name="Kallscheuer N."/>
            <person name="Luecker S."/>
            <person name="Lage O.M."/>
            <person name="Pohl T."/>
            <person name="Merkel B.J."/>
            <person name="Hornburger P."/>
            <person name="Mueller R.-W."/>
            <person name="Bruemmer F."/>
            <person name="Labrenz M."/>
            <person name="Spormann A.M."/>
            <person name="Op Den Camp H."/>
            <person name="Overmann J."/>
            <person name="Amann R."/>
            <person name="Jetten M.S.M."/>
            <person name="Mascher T."/>
            <person name="Medema M.H."/>
            <person name="Devos D.P."/>
            <person name="Kaster A.-K."/>
            <person name="Ovreas L."/>
            <person name="Rohde M."/>
            <person name="Galperin M.Y."/>
            <person name="Jogler C."/>
        </authorList>
    </citation>
    <scope>NUCLEOTIDE SEQUENCE [LARGE SCALE GENOMIC DNA]</scope>
    <source>
        <strain evidence="2 3">LF1</strain>
    </source>
</reference>
<dbReference type="NCBIfam" id="TIGR02532">
    <property type="entry name" value="IV_pilin_GFxxxE"/>
    <property type="match status" value="1"/>
</dbReference>
<evidence type="ECO:0000313" key="2">
    <source>
        <dbReference type="EMBL" id="KAA1261351.1"/>
    </source>
</evidence>
<protein>
    <recommendedName>
        <fullName evidence="4">Type II secretion system protein G</fullName>
    </recommendedName>
</protein>
<gene>
    <name evidence="2" type="ORF">LF1_38980</name>
</gene>
<dbReference type="AlphaFoldDB" id="A0A5B1CM46"/>
<feature type="transmembrane region" description="Helical" evidence="1">
    <location>
        <begin position="15"/>
        <end position="35"/>
    </location>
</feature>
<dbReference type="Pfam" id="PF07963">
    <property type="entry name" value="N_methyl"/>
    <property type="match status" value="1"/>
</dbReference>
<accession>A0A5B1CM46</accession>
<keyword evidence="1" id="KW-0472">Membrane</keyword>
<keyword evidence="1" id="KW-1133">Transmembrane helix</keyword>
<dbReference type="SUPFAM" id="SSF54523">
    <property type="entry name" value="Pili subunits"/>
    <property type="match status" value="1"/>
</dbReference>